<feature type="compositionally biased region" description="Basic and acidic residues" evidence="1">
    <location>
        <begin position="1"/>
        <end position="10"/>
    </location>
</feature>
<comment type="caution">
    <text evidence="2">The sequence shown here is derived from an EMBL/GenBank/DDBJ whole genome shotgun (WGS) entry which is preliminary data.</text>
</comment>
<sequence length="103" mass="11229">MGSRDKDQTAAHHQPLLSSLVVRPSVSDGAGDGGRGGAGSDYEPGEVRREPPSYYRSDRYPDDPGSIINAGGWWHYVFQIAVVHCVMEHDYISCGVAQLKVLE</sequence>
<reference evidence="2 3" key="1">
    <citation type="submission" date="2024-05" db="EMBL/GenBank/DDBJ databases">
        <title>Haplotype-resolved chromosome-level genome assembly of Huyou (Citrus changshanensis).</title>
        <authorList>
            <person name="Miao C."/>
            <person name="Chen W."/>
            <person name="Wu Y."/>
            <person name="Wang L."/>
            <person name="Zhao S."/>
            <person name="Grierson D."/>
            <person name="Xu C."/>
            <person name="Chen K."/>
        </authorList>
    </citation>
    <scope>NUCLEOTIDE SEQUENCE [LARGE SCALE GENOMIC DNA]</scope>
    <source>
        <strain evidence="2">01-14</strain>
        <tissue evidence="2">Leaf</tissue>
    </source>
</reference>
<feature type="compositionally biased region" description="Basic and acidic residues" evidence="1">
    <location>
        <begin position="45"/>
        <end position="61"/>
    </location>
</feature>
<organism evidence="2 3">
    <name type="scientific">Citrus x changshan-huyou</name>
    <dbReference type="NCBI Taxonomy" id="2935761"/>
    <lineage>
        <taxon>Eukaryota</taxon>
        <taxon>Viridiplantae</taxon>
        <taxon>Streptophyta</taxon>
        <taxon>Embryophyta</taxon>
        <taxon>Tracheophyta</taxon>
        <taxon>Spermatophyta</taxon>
        <taxon>Magnoliopsida</taxon>
        <taxon>eudicotyledons</taxon>
        <taxon>Gunneridae</taxon>
        <taxon>Pentapetalae</taxon>
        <taxon>rosids</taxon>
        <taxon>malvids</taxon>
        <taxon>Sapindales</taxon>
        <taxon>Rutaceae</taxon>
        <taxon>Aurantioideae</taxon>
        <taxon>Citrus</taxon>
    </lineage>
</organism>
<keyword evidence="3" id="KW-1185">Reference proteome</keyword>
<name>A0AAP0MDQ3_9ROSI</name>
<accession>A0AAP0MDQ3</accession>
<evidence type="ECO:0000313" key="2">
    <source>
        <dbReference type="EMBL" id="KAK9208530.1"/>
    </source>
</evidence>
<evidence type="ECO:0000256" key="1">
    <source>
        <dbReference type="SAM" id="MobiDB-lite"/>
    </source>
</evidence>
<proteinExistence type="predicted"/>
<gene>
    <name evidence="2" type="ORF">WN944_000887</name>
</gene>
<protein>
    <submittedName>
        <fullName evidence="2">Uncharacterized protein</fullName>
    </submittedName>
</protein>
<feature type="compositionally biased region" description="Gly residues" evidence="1">
    <location>
        <begin position="30"/>
        <end position="39"/>
    </location>
</feature>
<feature type="region of interest" description="Disordered" evidence="1">
    <location>
        <begin position="1"/>
        <end position="61"/>
    </location>
</feature>
<feature type="compositionally biased region" description="Low complexity" evidence="1">
    <location>
        <begin position="15"/>
        <end position="29"/>
    </location>
</feature>
<dbReference type="EMBL" id="JBCGBO010000004">
    <property type="protein sequence ID" value="KAK9208530.1"/>
    <property type="molecule type" value="Genomic_DNA"/>
</dbReference>
<evidence type="ECO:0000313" key="3">
    <source>
        <dbReference type="Proteomes" id="UP001428341"/>
    </source>
</evidence>
<dbReference type="Proteomes" id="UP001428341">
    <property type="component" value="Unassembled WGS sequence"/>
</dbReference>
<dbReference type="AlphaFoldDB" id="A0AAP0MDQ3"/>